<dbReference type="CDD" id="cd01918">
    <property type="entry name" value="HprK_C"/>
    <property type="match status" value="1"/>
</dbReference>
<comment type="function">
    <text evidence="14">Catalyzes the ATP- as well as the pyrophosphate-dependent phosphorylation of a specific serine residue in HPr, a phosphocarrier protein of the phosphoenolpyruvate-dependent sugar phosphotransferase system (PTS). HprK/P also catalyzes the pyrophosphate-producing, inorganic phosphate-dependent dephosphorylation (phosphorolysis) of seryl-phosphorylated HPr (P-Ser-HPr). The two antagonistic activities of HprK/P are regulated by several intracellular metabolites, which change their concentration in response to the absence or presence of rapidly metabolisable carbon sources (glucose, fructose, etc.) in the growth medium. Therefore, by controlling the phosphorylation state of HPr, HPrK/P is a sensor enzyme that plays a major role in the regulation of carbon metabolism and sugar transport: it mediates carbon catabolite repression (CCR), and regulates PTS-catalyzed carbohydrate uptake and inducer exclusion.</text>
</comment>
<evidence type="ECO:0000256" key="13">
    <source>
        <dbReference type="ARBA" id="ARBA00047657"/>
    </source>
</evidence>
<keyword evidence="10 14" id="KW-0460">Magnesium</keyword>
<dbReference type="EMBL" id="WKQV01000002">
    <property type="protein sequence ID" value="MSD26189.1"/>
    <property type="molecule type" value="Genomic_DNA"/>
</dbReference>
<keyword evidence="7 14" id="KW-0547">Nucleotide-binding</keyword>
<dbReference type="GO" id="GO:0004674">
    <property type="term" value="F:protein serine/threonine kinase activity"/>
    <property type="evidence" value="ECO:0007669"/>
    <property type="project" value="UniProtKB-KW"/>
</dbReference>
<reference evidence="17" key="1">
    <citation type="submission" date="2015-05" db="EMBL/GenBank/DDBJ databases">
        <authorList>
            <person name="Wang D.B."/>
            <person name="Wang M."/>
        </authorList>
    </citation>
    <scope>NUCLEOTIDE SEQUENCE [LARGE SCALE GENOMIC DNA]</scope>
    <source>
        <strain evidence="17">T1-815</strain>
    </source>
</reference>
<evidence type="ECO:0000256" key="9">
    <source>
        <dbReference type="ARBA" id="ARBA00022840"/>
    </source>
</evidence>
<gene>
    <name evidence="14 18" type="primary">hprK</name>
    <name evidence="21" type="ORF">DXD95_03150</name>
    <name evidence="19" type="ORF">ERS852497_02365</name>
    <name evidence="18" type="ORF">ERS852580_02341</name>
    <name evidence="22" type="ORF">FYL31_06490</name>
    <name evidence="20" type="ORF">GKE44_03175</name>
    <name evidence="17" type="ORF">T1815_06851</name>
</gene>
<dbReference type="PANTHER" id="PTHR30305">
    <property type="entry name" value="PROTEIN YJDM-RELATED"/>
    <property type="match status" value="1"/>
</dbReference>
<reference evidence="22 27" key="6">
    <citation type="submission" date="2019-09" db="EMBL/GenBank/DDBJ databases">
        <title>Strain-level analysis of Eubacterium rectale using genomes from metagenomes.</title>
        <authorList>
            <person name="Karcher N."/>
            <person name="Segata N."/>
        </authorList>
    </citation>
    <scope>NUCLEOTIDE SEQUENCE [LARGE SCALE GENOMIC DNA]</scope>
    <source>
        <strain evidence="22 27">T3WBe13</strain>
    </source>
</reference>
<comment type="subunit">
    <text evidence="14">Homohexamer.</text>
</comment>
<dbReference type="NCBIfam" id="TIGR00679">
    <property type="entry name" value="hpr-ser"/>
    <property type="match status" value="1"/>
</dbReference>
<dbReference type="GO" id="GO:0000155">
    <property type="term" value="F:phosphorelay sensor kinase activity"/>
    <property type="evidence" value="ECO:0007669"/>
    <property type="project" value="InterPro"/>
</dbReference>
<organism evidence="17 23">
    <name type="scientific">Agathobacter rectalis</name>
    <dbReference type="NCBI Taxonomy" id="39491"/>
    <lineage>
        <taxon>Bacteria</taxon>
        <taxon>Bacillati</taxon>
        <taxon>Bacillota</taxon>
        <taxon>Clostridia</taxon>
        <taxon>Lachnospirales</taxon>
        <taxon>Lachnospiraceae</taxon>
        <taxon>Agathobacter</taxon>
    </lineage>
</organism>
<dbReference type="EC" id="2.7.4.-" evidence="14"/>
<evidence type="ECO:0000256" key="12">
    <source>
        <dbReference type="ARBA" id="ARBA00023277"/>
    </source>
</evidence>
<feature type="active site" evidence="14">
    <location>
        <position position="163"/>
    </location>
</feature>
<dbReference type="InterPro" id="IPR028979">
    <property type="entry name" value="Ser_kin/Pase_Hpr-like_N_sf"/>
</dbReference>
<feature type="binding site" evidence="14">
    <location>
        <position position="164"/>
    </location>
    <ligand>
        <name>Mg(2+)</name>
        <dbReference type="ChEBI" id="CHEBI:18420"/>
    </ligand>
</feature>
<dbReference type="HAMAP" id="MF_01249">
    <property type="entry name" value="HPr_kinase"/>
    <property type="match status" value="1"/>
</dbReference>
<evidence type="ECO:0000313" key="21">
    <source>
        <dbReference type="EMBL" id="RGI70100.1"/>
    </source>
</evidence>
<evidence type="ECO:0000256" key="8">
    <source>
        <dbReference type="ARBA" id="ARBA00022777"/>
    </source>
</evidence>
<dbReference type="GO" id="GO:0004712">
    <property type="term" value="F:protein serine/threonine/tyrosine kinase activity"/>
    <property type="evidence" value="ECO:0007669"/>
    <property type="project" value="UniProtKB-UniRule"/>
</dbReference>
<evidence type="ECO:0000256" key="4">
    <source>
        <dbReference type="ARBA" id="ARBA00022527"/>
    </source>
</evidence>
<dbReference type="FunFam" id="3.40.50.300:FF:000174">
    <property type="entry name" value="HPr kinase/phosphorylase"/>
    <property type="match status" value="1"/>
</dbReference>
<evidence type="ECO:0000313" key="18">
    <source>
        <dbReference type="EMBL" id="CUN17457.1"/>
    </source>
</evidence>
<comment type="cofactor">
    <cofactor evidence="2 14">
        <name>Mg(2+)</name>
        <dbReference type="ChEBI" id="CHEBI:18420"/>
    </cofactor>
</comment>
<feature type="domain" description="HPr kinase/phosphorylase C-terminal" evidence="16">
    <location>
        <begin position="133"/>
        <end position="302"/>
    </location>
</feature>
<evidence type="ECO:0000256" key="6">
    <source>
        <dbReference type="ARBA" id="ARBA00022723"/>
    </source>
</evidence>
<dbReference type="GO" id="GO:0006109">
    <property type="term" value="P:regulation of carbohydrate metabolic process"/>
    <property type="evidence" value="ECO:0007669"/>
    <property type="project" value="UniProtKB-UniRule"/>
</dbReference>
<evidence type="ECO:0000256" key="3">
    <source>
        <dbReference type="ARBA" id="ARBA00006883"/>
    </source>
</evidence>
<evidence type="ECO:0000256" key="14">
    <source>
        <dbReference type="HAMAP-Rule" id="MF_01249"/>
    </source>
</evidence>
<dbReference type="Proteomes" id="UP000260642">
    <property type="component" value="Unassembled WGS sequence"/>
</dbReference>
<evidence type="ECO:0000313" key="24">
    <source>
        <dbReference type="Proteomes" id="UP000095602"/>
    </source>
</evidence>
<evidence type="ECO:0000313" key="20">
    <source>
        <dbReference type="EMBL" id="MSD26189.1"/>
    </source>
</evidence>
<keyword evidence="12 14" id="KW-0119">Carbohydrate metabolism</keyword>
<evidence type="ECO:0000313" key="22">
    <source>
        <dbReference type="EMBL" id="TYL60388.1"/>
    </source>
</evidence>
<dbReference type="PANTHER" id="PTHR30305:SF1">
    <property type="entry name" value="HPR KINASE_PHOSPHORYLASE"/>
    <property type="match status" value="1"/>
</dbReference>
<dbReference type="Gene3D" id="3.40.1390.20">
    <property type="entry name" value="HprK N-terminal domain-like"/>
    <property type="match status" value="1"/>
</dbReference>
<dbReference type="Pfam" id="PF02603">
    <property type="entry name" value="Hpr_kinase_N"/>
    <property type="match status" value="1"/>
</dbReference>
<feature type="binding site" evidence="14">
    <location>
        <begin position="157"/>
        <end position="164"/>
    </location>
    <ligand>
        <name>ATP</name>
        <dbReference type="ChEBI" id="CHEBI:30616"/>
    </ligand>
</feature>
<dbReference type="EMBL" id="CZAJ01000025">
    <property type="protein sequence ID" value="CUP25991.1"/>
    <property type="molecule type" value="Genomic_DNA"/>
</dbReference>
<evidence type="ECO:0000259" key="16">
    <source>
        <dbReference type="Pfam" id="PF07475"/>
    </source>
</evidence>
<reference evidence="21 26" key="3">
    <citation type="submission" date="2018-08" db="EMBL/GenBank/DDBJ databases">
        <title>A genome reference for cultivated species of the human gut microbiota.</title>
        <authorList>
            <person name="Zou Y."/>
            <person name="Xue W."/>
            <person name="Luo G."/>
        </authorList>
    </citation>
    <scope>NUCLEOTIDE SEQUENCE [LARGE SCALE GENOMIC DNA]</scope>
    <source>
        <strain evidence="21 26">TM10-3</strain>
    </source>
</reference>
<evidence type="ECO:0000256" key="1">
    <source>
        <dbReference type="ARBA" id="ARBA00001120"/>
    </source>
</evidence>
<feature type="domain" description="HPr(Ser) kinase/phosphorylase N-terminal" evidence="15">
    <location>
        <begin position="7"/>
        <end position="131"/>
    </location>
</feature>
<evidence type="ECO:0000256" key="2">
    <source>
        <dbReference type="ARBA" id="ARBA00001946"/>
    </source>
</evidence>
<evidence type="ECO:0000259" key="15">
    <source>
        <dbReference type="Pfam" id="PF02603"/>
    </source>
</evidence>
<evidence type="ECO:0000313" key="28">
    <source>
        <dbReference type="Proteomes" id="UP000465607"/>
    </source>
</evidence>
<sequence length="313" mass="35784">MNALHSVSVAKVAELLDLNNLTKEMNLKERTIECSDVNRPALQLSGYFEHFEERRIQIIGNVEYTYIEKMSDSEKKERYSRFMEFDIPCIIFCRDLQPDEIFMEEAREHGIPVLSTGRSTSSFMAELIYCLGEQLAPCITVHGVLVDVYGEGVMITGESGIGKSEAALELIRRGHRLVTDDVVEIRKINEHTLMGTSPEITRHFIELRGIGIIDVKTLYGVECVKEKQQIDLVIKLEDWKKEADYDRLGLEEEYAEYLGNKVVCHSLPIRPGRNLAVIVETAAVNHRQKKMGYNAAQELYRRVQENLTKNSEV</sequence>
<dbReference type="EC" id="2.7.11.-" evidence="14"/>
<keyword evidence="11 14" id="KW-0511">Multifunctional enzyme</keyword>
<evidence type="ECO:0000313" key="27">
    <source>
        <dbReference type="Proteomes" id="UP000324327"/>
    </source>
</evidence>
<dbReference type="Proteomes" id="UP000324327">
    <property type="component" value="Unassembled WGS sequence"/>
</dbReference>
<feature type="active site" evidence="14">
    <location>
        <position position="247"/>
    </location>
</feature>
<evidence type="ECO:0000313" key="25">
    <source>
        <dbReference type="Proteomes" id="UP000095673"/>
    </source>
</evidence>
<dbReference type="SUPFAM" id="SSF53795">
    <property type="entry name" value="PEP carboxykinase-like"/>
    <property type="match status" value="1"/>
</dbReference>
<keyword evidence="5 14" id="KW-0808">Transferase</keyword>
<dbReference type="InterPro" id="IPR003755">
    <property type="entry name" value="HPr(Ser)_kin/Pase"/>
</dbReference>
<keyword evidence="6 14" id="KW-0479">Metal-binding</keyword>
<dbReference type="EMBL" id="QSOB01000003">
    <property type="protein sequence ID" value="RGI70100.1"/>
    <property type="molecule type" value="Genomic_DNA"/>
</dbReference>
<protein>
    <recommendedName>
        <fullName evidence="14">HPr kinase/phosphorylase</fullName>
        <shortName evidence="14">HPrK/P</shortName>
        <ecNumber evidence="14">2.7.11.-</ecNumber>
        <ecNumber evidence="14">2.7.4.-</ecNumber>
    </recommendedName>
    <alternativeName>
        <fullName evidence="14">HPr(Ser) kinase/phosphorylase</fullName>
    </alternativeName>
</protein>
<evidence type="ECO:0000256" key="11">
    <source>
        <dbReference type="ARBA" id="ARBA00023268"/>
    </source>
</evidence>
<dbReference type="Proteomes" id="UP000095602">
    <property type="component" value="Unassembled WGS sequence"/>
</dbReference>
<comment type="similarity">
    <text evidence="3 14">Belongs to the HPrK/P family.</text>
</comment>
<dbReference type="InterPro" id="IPR011104">
    <property type="entry name" value="Hpr_kin/Pase_C"/>
</dbReference>
<feature type="active site" evidence="14">
    <location>
        <position position="142"/>
    </location>
</feature>
<dbReference type="InterPro" id="IPR027417">
    <property type="entry name" value="P-loop_NTPase"/>
</dbReference>
<evidence type="ECO:0000313" key="23">
    <source>
        <dbReference type="Proteomes" id="UP000049472"/>
    </source>
</evidence>
<feature type="binding site" evidence="14">
    <location>
        <position position="206"/>
    </location>
    <ligand>
        <name>Mg(2+)</name>
        <dbReference type="ChEBI" id="CHEBI:18420"/>
    </ligand>
</feature>
<reference evidence="22 27" key="5">
    <citation type="submission" date="2019-08" db="EMBL/GenBank/DDBJ databases">
        <authorList>
            <person name="Duncan S."/>
            <person name="Walker A."/>
        </authorList>
    </citation>
    <scope>NUCLEOTIDE SEQUENCE [LARGE SCALE GENOMIC DNA]</scope>
    <source>
        <strain evidence="22 27">T3WBe13</strain>
    </source>
</reference>
<evidence type="ECO:0000313" key="26">
    <source>
        <dbReference type="Proteomes" id="UP000260642"/>
    </source>
</evidence>
<evidence type="ECO:0000313" key="17">
    <source>
        <dbReference type="EMBL" id="CRL33849.1"/>
    </source>
</evidence>
<proteinExistence type="inferred from homology"/>
<comment type="catalytic activity">
    <reaction evidence="1 14">
        <text>[HPr protein]-L-serine + ATP = [HPr protein]-O-phospho-L-serine + ADP + H(+)</text>
        <dbReference type="Rhea" id="RHEA:46600"/>
        <dbReference type="Rhea" id="RHEA-COMP:11602"/>
        <dbReference type="Rhea" id="RHEA-COMP:11603"/>
        <dbReference type="ChEBI" id="CHEBI:15378"/>
        <dbReference type="ChEBI" id="CHEBI:29999"/>
        <dbReference type="ChEBI" id="CHEBI:30616"/>
        <dbReference type="ChEBI" id="CHEBI:83421"/>
        <dbReference type="ChEBI" id="CHEBI:456216"/>
    </reaction>
</comment>
<dbReference type="GO" id="GO:0005524">
    <property type="term" value="F:ATP binding"/>
    <property type="evidence" value="ECO:0007669"/>
    <property type="project" value="UniProtKB-UniRule"/>
</dbReference>
<dbReference type="Proteomes" id="UP000095673">
    <property type="component" value="Unassembled WGS sequence"/>
</dbReference>
<comment type="domain">
    <text evidence="14">The Walker A ATP-binding motif also binds Pi and PPi.</text>
</comment>
<keyword evidence="23" id="KW-1185">Reference proteome</keyword>
<dbReference type="EMBL" id="VSTF01000005">
    <property type="protein sequence ID" value="TYL60388.1"/>
    <property type="molecule type" value="Genomic_DNA"/>
</dbReference>
<evidence type="ECO:0000256" key="10">
    <source>
        <dbReference type="ARBA" id="ARBA00022842"/>
    </source>
</evidence>
<name>A0A0M6WCT9_9FIRM</name>
<comment type="catalytic activity">
    <reaction evidence="13 14">
        <text>[HPr protein]-O-phospho-L-serine + phosphate + H(+) = [HPr protein]-L-serine + diphosphate</text>
        <dbReference type="Rhea" id="RHEA:46604"/>
        <dbReference type="Rhea" id="RHEA-COMP:11602"/>
        <dbReference type="Rhea" id="RHEA-COMP:11603"/>
        <dbReference type="ChEBI" id="CHEBI:15378"/>
        <dbReference type="ChEBI" id="CHEBI:29999"/>
        <dbReference type="ChEBI" id="CHEBI:33019"/>
        <dbReference type="ChEBI" id="CHEBI:43474"/>
        <dbReference type="ChEBI" id="CHEBI:83421"/>
    </reaction>
</comment>
<dbReference type="SUPFAM" id="SSF75138">
    <property type="entry name" value="HprK N-terminal domain-like"/>
    <property type="match status" value="1"/>
</dbReference>
<dbReference type="RefSeq" id="WP_055061134.1">
    <property type="nucleotide sequence ID" value="NZ_AP031452.1"/>
</dbReference>
<keyword evidence="8 14" id="KW-0418">Kinase</keyword>
<feature type="active site" description="Proton acceptor; for phosphorylation activity. Proton donor; for dephosphorylation activity" evidence="14">
    <location>
        <position position="181"/>
    </location>
</feature>
<keyword evidence="9 14" id="KW-0067">ATP-binding</keyword>
<dbReference type="EMBL" id="CYXM01000011">
    <property type="protein sequence ID" value="CUN17457.1"/>
    <property type="molecule type" value="Genomic_DNA"/>
</dbReference>
<dbReference type="Proteomes" id="UP000465607">
    <property type="component" value="Unassembled WGS sequence"/>
</dbReference>
<accession>A0A0M6WCT9</accession>
<dbReference type="OrthoDB" id="9778803at2"/>
<dbReference type="InterPro" id="IPR011126">
    <property type="entry name" value="Hpr_kin/Pase_Hpr_N"/>
</dbReference>
<feature type="region of interest" description="Important for the catalytic mechanism of both phosphorylation and dephosphorylation" evidence="14">
    <location>
        <begin position="205"/>
        <end position="214"/>
    </location>
</feature>
<evidence type="ECO:0000256" key="7">
    <source>
        <dbReference type="ARBA" id="ARBA00022741"/>
    </source>
</evidence>
<dbReference type="Gene3D" id="3.40.50.300">
    <property type="entry name" value="P-loop containing nucleotide triphosphate hydrolases"/>
    <property type="match status" value="1"/>
</dbReference>
<reference evidence="20 28" key="4">
    <citation type="journal article" date="2019" name="Nat. Med.">
        <title>A library of human gut bacterial isolates paired with longitudinal multiomics data enables mechanistic microbiome research.</title>
        <authorList>
            <person name="Poyet M."/>
            <person name="Groussin M."/>
            <person name="Gibbons S.M."/>
            <person name="Avila-Pacheco J."/>
            <person name="Jiang X."/>
            <person name="Kearney S.M."/>
            <person name="Perrotta A.R."/>
            <person name="Berdy B."/>
            <person name="Zhao S."/>
            <person name="Lieberman T.D."/>
            <person name="Swanson P.K."/>
            <person name="Smith M."/>
            <person name="Roesemann S."/>
            <person name="Alexander J.E."/>
            <person name="Rich S.A."/>
            <person name="Livny J."/>
            <person name="Vlamakis H."/>
            <person name="Clish C."/>
            <person name="Bullock K."/>
            <person name="Deik A."/>
            <person name="Scott J."/>
            <person name="Pierce K.A."/>
            <person name="Xavier R.J."/>
            <person name="Alm E.J."/>
        </authorList>
    </citation>
    <scope>NUCLEOTIDE SEQUENCE [LARGE SCALE GENOMIC DNA]</scope>
    <source>
        <strain evidence="20 28">BIOML-A5</strain>
    </source>
</reference>
<feature type="region of interest" description="Important for the catalytic mechanism of dephosphorylation" evidence="14">
    <location>
        <begin position="268"/>
        <end position="273"/>
    </location>
</feature>
<dbReference type="Proteomes" id="UP000049472">
    <property type="component" value="Unassembled WGS sequence"/>
</dbReference>
<evidence type="ECO:0000256" key="5">
    <source>
        <dbReference type="ARBA" id="ARBA00022679"/>
    </source>
</evidence>
<dbReference type="AlphaFoldDB" id="A0A0M6WCT9"/>
<evidence type="ECO:0000313" key="19">
    <source>
        <dbReference type="EMBL" id="CUP25991.1"/>
    </source>
</evidence>
<dbReference type="EMBL" id="CVRQ01000009">
    <property type="protein sequence ID" value="CRL33849.1"/>
    <property type="molecule type" value="Genomic_DNA"/>
</dbReference>
<keyword evidence="4 14" id="KW-0723">Serine/threonine-protein kinase</keyword>
<dbReference type="GO" id="GO:0000287">
    <property type="term" value="F:magnesium ion binding"/>
    <property type="evidence" value="ECO:0007669"/>
    <property type="project" value="UniProtKB-UniRule"/>
</dbReference>
<reference evidence="23" key="2">
    <citation type="submission" date="2015-05" db="EMBL/GenBank/DDBJ databases">
        <authorList>
            <consortium name="Pathogen Informatics"/>
        </authorList>
    </citation>
    <scope>NUCLEOTIDE SEQUENCE [LARGE SCALE GENOMIC DNA]</scope>
    <source>
        <strain evidence="19 24">2789STDY5834884</strain>
        <strain evidence="18 25">2789STDY5834968</strain>
        <strain evidence="23">T1-815</strain>
    </source>
</reference>
<comment type="miscellaneous">
    <text evidence="14">Both phosphorylation and phosphorolysis are carried out by the same active site and suggest a common mechanism for both reactions.</text>
</comment>
<dbReference type="Pfam" id="PF07475">
    <property type="entry name" value="Hpr_kinase_C"/>
    <property type="match status" value="1"/>
</dbReference>